<dbReference type="GO" id="GO:0003676">
    <property type="term" value="F:nucleic acid binding"/>
    <property type="evidence" value="ECO:0007669"/>
    <property type="project" value="InterPro"/>
</dbReference>
<dbReference type="Gene3D" id="3.10.310.30">
    <property type="match status" value="1"/>
</dbReference>
<dbReference type="InterPro" id="IPR001667">
    <property type="entry name" value="DDH_dom"/>
</dbReference>
<dbReference type="InterPro" id="IPR004610">
    <property type="entry name" value="RecJ"/>
</dbReference>
<keyword evidence="5 10" id="KW-0269">Exonuclease</keyword>
<accession>A0A841PT70</accession>
<comment type="caution">
    <text evidence="10">The sequence shown here is derived from an EMBL/GenBank/DDBJ whole genome shotgun (WGS) entry which is preliminary data.</text>
</comment>
<evidence type="ECO:0000313" key="10">
    <source>
        <dbReference type="EMBL" id="MBB6449501.1"/>
    </source>
</evidence>
<name>A0A841PT70_9BACL</name>
<dbReference type="GO" id="GO:0008409">
    <property type="term" value="F:5'-3' exonuclease activity"/>
    <property type="evidence" value="ECO:0007669"/>
    <property type="project" value="InterPro"/>
</dbReference>
<evidence type="ECO:0000256" key="5">
    <source>
        <dbReference type="ARBA" id="ARBA00022839"/>
    </source>
</evidence>
<dbReference type="Pfam" id="PF10141">
    <property type="entry name" value="ssDNA-exonuc_C"/>
    <property type="match status" value="1"/>
</dbReference>
<evidence type="ECO:0000256" key="2">
    <source>
        <dbReference type="ARBA" id="ARBA00019841"/>
    </source>
</evidence>
<dbReference type="InterPro" id="IPR003156">
    <property type="entry name" value="DHHA1_dom"/>
</dbReference>
<keyword evidence="4 10" id="KW-0378">Hydrolase</keyword>
<organism evidence="10 11">
    <name type="scientific">Geomicrobium halophilum</name>
    <dbReference type="NCBI Taxonomy" id="549000"/>
    <lineage>
        <taxon>Bacteria</taxon>
        <taxon>Bacillati</taxon>
        <taxon>Bacillota</taxon>
        <taxon>Bacilli</taxon>
        <taxon>Bacillales</taxon>
        <taxon>Geomicrobium</taxon>
    </lineage>
</organism>
<dbReference type="EMBL" id="JACHHJ010000001">
    <property type="protein sequence ID" value="MBB6449501.1"/>
    <property type="molecule type" value="Genomic_DNA"/>
</dbReference>
<evidence type="ECO:0000313" key="11">
    <source>
        <dbReference type="Proteomes" id="UP000568839"/>
    </source>
</evidence>
<dbReference type="Proteomes" id="UP000568839">
    <property type="component" value="Unassembled WGS sequence"/>
</dbReference>
<feature type="domain" description="Single-stranded-DNA-specific exonuclease RecJ C-terminal" evidence="8">
    <location>
        <begin position="565"/>
        <end position="762"/>
    </location>
</feature>
<feature type="domain" description="DDH" evidence="6">
    <location>
        <begin position="81"/>
        <end position="225"/>
    </location>
</feature>
<dbReference type="PANTHER" id="PTHR30255">
    <property type="entry name" value="SINGLE-STRANDED-DNA-SPECIFIC EXONUCLEASE RECJ"/>
    <property type="match status" value="1"/>
</dbReference>
<dbReference type="GO" id="GO:0006281">
    <property type="term" value="P:DNA repair"/>
    <property type="evidence" value="ECO:0007669"/>
    <property type="project" value="InterPro"/>
</dbReference>
<evidence type="ECO:0000259" key="7">
    <source>
        <dbReference type="Pfam" id="PF02272"/>
    </source>
</evidence>
<feature type="domain" description="DHHA1" evidence="7">
    <location>
        <begin position="347"/>
        <end position="438"/>
    </location>
</feature>
<evidence type="ECO:0000259" key="8">
    <source>
        <dbReference type="Pfam" id="PF10141"/>
    </source>
</evidence>
<dbReference type="RefSeq" id="WP_184403374.1">
    <property type="nucleotide sequence ID" value="NZ_JACHHJ010000001.1"/>
</dbReference>
<dbReference type="NCBIfam" id="TIGR00644">
    <property type="entry name" value="recJ"/>
    <property type="match status" value="1"/>
</dbReference>
<dbReference type="InterPro" id="IPR018779">
    <property type="entry name" value="RecJ_C"/>
</dbReference>
<proteinExistence type="inferred from homology"/>
<keyword evidence="11" id="KW-1185">Reference proteome</keyword>
<dbReference type="Pfam" id="PF01368">
    <property type="entry name" value="DHH"/>
    <property type="match status" value="1"/>
</dbReference>
<feature type="domain" description="RecJ OB" evidence="9">
    <location>
        <begin position="452"/>
        <end position="558"/>
    </location>
</feature>
<protein>
    <recommendedName>
        <fullName evidence="2">Single-stranded-DNA-specific exonuclease RecJ</fullName>
    </recommendedName>
</protein>
<reference evidence="10 11" key="1">
    <citation type="submission" date="2020-08" db="EMBL/GenBank/DDBJ databases">
        <title>Genomic Encyclopedia of Type Strains, Phase IV (KMG-IV): sequencing the most valuable type-strain genomes for metagenomic binning, comparative biology and taxonomic classification.</title>
        <authorList>
            <person name="Goeker M."/>
        </authorList>
    </citation>
    <scope>NUCLEOTIDE SEQUENCE [LARGE SCALE GENOMIC DNA]</scope>
    <source>
        <strain evidence="10 11">DSM 21769</strain>
    </source>
</reference>
<evidence type="ECO:0000259" key="6">
    <source>
        <dbReference type="Pfam" id="PF01368"/>
    </source>
</evidence>
<dbReference type="SUPFAM" id="SSF64182">
    <property type="entry name" value="DHH phosphoesterases"/>
    <property type="match status" value="1"/>
</dbReference>
<dbReference type="PANTHER" id="PTHR30255:SF2">
    <property type="entry name" value="SINGLE-STRANDED-DNA-SPECIFIC EXONUCLEASE RECJ"/>
    <property type="match status" value="1"/>
</dbReference>
<dbReference type="InterPro" id="IPR038763">
    <property type="entry name" value="DHH_sf"/>
</dbReference>
<evidence type="ECO:0000259" key="9">
    <source>
        <dbReference type="Pfam" id="PF17768"/>
    </source>
</evidence>
<comment type="similarity">
    <text evidence="1">Belongs to the RecJ family.</text>
</comment>
<dbReference type="Pfam" id="PF17768">
    <property type="entry name" value="RecJ_OB"/>
    <property type="match status" value="1"/>
</dbReference>
<dbReference type="InterPro" id="IPR041122">
    <property type="entry name" value="RecJ_OB"/>
</dbReference>
<dbReference type="AlphaFoldDB" id="A0A841PT70"/>
<evidence type="ECO:0000256" key="4">
    <source>
        <dbReference type="ARBA" id="ARBA00022801"/>
    </source>
</evidence>
<sequence length="780" mass="87390">MLDAKTRWNVQQTDQQAAGLAKALEVSERTAHLLCRRGNANLEDARTFLYPDKTIMHDPFLLADVGQAEERITRAISGKEKIAVFGDYDVDGVSSTALMCETLDKLGAIYTWYVPNRFTEGYGPNNAAFQRLYDEGCTLVITVDTGIAAHEPIHYAKEIGLDVIITDHHEVPPELPDAYAILNPKRKDCMYPFKELAGVGVVGKLAHALIGEFPEEGLDLMALGTISDLVPLRDENRYFAKAGLHRLGFLDRPGLQALKDLCGINDPPFSAGDVGFGFGPRLNAAGRMDSADAAVQLLLSVDIEEARTLANSIDGYNRERQETVVQMSEEALAQLQTDGAEEPWAIVVAKKGWNSGVTGIVASRLVEKFYRPAIVISVDDDGNAKGSARSISGFDLYAALSRHRSLFQHFGGHQMAAGLSIKESDIPKLQAVFAEEVQKTVAAEDFVPKTDIELEVNVEDVTLDLIREIGQLEPFGVGNPKPFVVISGTPIRQKRKIGSKKDHLKLLVGEDDTKLECIGFRYGHMSDYVHDEANIHLVGELEINEWKGYEKPQLVIKDAAVTERQLFDVRGWKDFYTLTERSLQVVVFQDKHKKDALTAGFSESDLLFALEGQLTAPTDVFLFDLPVHLSQLEQFLRENEAYIRSVYTGFMEKNSAFFTTKPTREAFKWLYAYIRKYSPLHIHDHKPVISRYQGWSSETIDFMLQVFIELEFVTMQEGKISLNNKPLKQDLQASPTFSNYEEKREIEQTLMLSTYQELKSYLFACMSPEKNRAKVMAHGL</sequence>
<gene>
    <name evidence="10" type="ORF">HNR44_001450</name>
</gene>
<keyword evidence="3" id="KW-0540">Nuclease</keyword>
<dbReference type="Pfam" id="PF02272">
    <property type="entry name" value="DHHA1"/>
    <property type="match status" value="1"/>
</dbReference>
<evidence type="ECO:0000256" key="1">
    <source>
        <dbReference type="ARBA" id="ARBA00005915"/>
    </source>
</evidence>
<evidence type="ECO:0000256" key="3">
    <source>
        <dbReference type="ARBA" id="ARBA00022722"/>
    </source>
</evidence>
<dbReference type="Gene3D" id="3.90.1640.30">
    <property type="match status" value="1"/>
</dbReference>
<dbReference type="GO" id="GO:0006310">
    <property type="term" value="P:DNA recombination"/>
    <property type="evidence" value="ECO:0007669"/>
    <property type="project" value="InterPro"/>
</dbReference>
<dbReference type="InterPro" id="IPR051673">
    <property type="entry name" value="SSDNA_exonuclease_RecJ"/>
</dbReference>